<dbReference type="AlphaFoldDB" id="A0AAE9EBP5"/>
<evidence type="ECO:0000313" key="4">
    <source>
        <dbReference type="Proteomes" id="UP000829354"/>
    </source>
</evidence>
<evidence type="ECO:0000256" key="1">
    <source>
        <dbReference type="SAM" id="SignalP"/>
    </source>
</evidence>
<sequence length="152" mass="16706">MTLNGKVSIKMKLFSLFILVSTIVACSAQSDQDAIQQCHNFFKGFMRAIEDGDLFKLLAHFSPQSGETNLDAEALLRDLKDTRISFRSAKFVGSNIEVSVIFRQPRSEKAFRSADFVLEKNADISAWTIKSMSDLKGGAPGAKGMLPPLVMG</sequence>
<proteinExistence type="predicted"/>
<reference evidence="3 4" key="1">
    <citation type="submission" date="2022-04" db="EMBL/GenBank/DDBJ databases">
        <title>Chromosome-level reference genomes for two strains of Caenorhabditis briggsae: an improved platform for comparative genomics.</title>
        <authorList>
            <person name="Stevens L."/>
            <person name="Andersen E."/>
        </authorList>
    </citation>
    <scope>NUCLEOTIDE SEQUENCE [LARGE SCALE GENOMIC DNA]</scope>
    <source>
        <strain evidence="3">VX34</strain>
        <tissue evidence="3">Whole-organism</tissue>
    </source>
</reference>
<feature type="signal peptide" evidence="1">
    <location>
        <begin position="1"/>
        <end position="28"/>
    </location>
</feature>
<evidence type="ECO:0000259" key="2">
    <source>
        <dbReference type="Pfam" id="PF26531"/>
    </source>
</evidence>
<dbReference type="Proteomes" id="UP000829354">
    <property type="component" value="Chromosome II"/>
</dbReference>
<gene>
    <name evidence="3" type="ORF">L5515_015382</name>
</gene>
<name>A0AAE9EBP5_CAEBR</name>
<evidence type="ECO:0000313" key="3">
    <source>
        <dbReference type="EMBL" id="UMM19989.1"/>
    </source>
</evidence>
<accession>A0AAE9EBP5</accession>
<keyword evidence="4" id="KW-1185">Reference proteome</keyword>
<dbReference type="Pfam" id="PF26531">
    <property type="entry name" value="NTF2_4"/>
    <property type="match status" value="1"/>
</dbReference>
<dbReference type="PROSITE" id="PS51257">
    <property type="entry name" value="PROKAR_LIPOPROTEIN"/>
    <property type="match status" value="1"/>
</dbReference>
<organism evidence="3 4">
    <name type="scientific">Caenorhabditis briggsae</name>
    <dbReference type="NCBI Taxonomy" id="6238"/>
    <lineage>
        <taxon>Eukaryota</taxon>
        <taxon>Metazoa</taxon>
        <taxon>Ecdysozoa</taxon>
        <taxon>Nematoda</taxon>
        <taxon>Chromadorea</taxon>
        <taxon>Rhabditida</taxon>
        <taxon>Rhabditina</taxon>
        <taxon>Rhabditomorpha</taxon>
        <taxon>Rhabditoidea</taxon>
        <taxon>Rhabditidae</taxon>
        <taxon>Peloderinae</taxon>
        <taxon>Caenorhabditis</taxon>
    </lineage>
</organism>
<feature type="domain" description="Nuclear transport factor 2-like" evidence="2">
    <location>
        <begin position="32"/>
        <end position="136"/>
    </location>
</feature>
<dbReference type="InterPro" id="IPR059078">
    <property type="entry name" value="NTF2-like_nem"/>
</dbReference>
<dbReference type="EMBL" id="CP092621">
    <property type="protein sequence ID" value="UMM19989.1"/>
    <property type="molecule type" value="Genomic_DNA"/>
</dbReference>
<protein>
    <recommendedName>
        <fullName evidence="2">Nuclear transport factor 2-like domain-containing protein</fullName>
    </recommendedName>
</protein>
<keyword evidence="1" id="KW-0732">Signal</keyword>
<feature type="chain" id="PRO_5041919907" description="Nuclear transport factor 2-like domain-containing protein" evidence="1">
    <location>
        <begin position="29"/>
        <end position="152"/>
    </location>
</feature>